<gene>
    <name evidence="1" type="ORF">UFOVP281_33</name>
</gene>
<sequence>MRFDDLADKEINEIVFNYYLKEYKLHRIAVKEYSKLNMLIKNDNTTKIIRIGNIVFLLKFKGDEVEFHSMGEETSAFAFIRCIYKLIDYVQGLKVRAISTYGNDPVFEKLYQRVLVSAKKDKKVGPDGMTYNYYRLEF</sequence>
<accession>A0A6J5LK78</accession>
<protein>
    <submittedName>
        <fullName evidence="1">Uncharacterized protein</fullName>
    </submittedName>
</protein>
<evidence type="ECO:0000313" key="1">
    <source>
        <dbReference type="EMBL" id="CAB4134988.1"/>
    </source>
</evidence>
<dbReference type="EMBL" id="LR796295">
    <property type="protein sequence ID" value="CAB4134988.1"/>
    <property type="molecule type" value="Genomic_DNA"/>
</dbReference>
<organism evidence="1">
    <name type="scientific">uncultured Caudovirales phage</name>
    <dbReference type="NCBI Taxonomy" id="2100421"/>
    <lineage>
        <taxon>Viruses</taxon>
        <taxon>Duplodnaviria</taxon>
        <taxon>Heunggongvirae</taxon>
        <taxon>Uroviricota</taxon>
        <taxon>Caudoviricetes</taxon>
        <taxon>Peduoviridae</taxon>
        <taxon>Maltschvirus</taxon>
        <taxon>Maltschvirus maltsch</taxon>
    </lineage>
</organism>
<proteinExistence type="predicted"/>
<name>A0A6J5LK78_9CAUD</name>
<reference evidence="1" key="1">
    <citation type="submission" date="2020-04" db="EMBL/GenBank/DDBJ databases">
        <authorList>
            <person name="Chiriac C."/>
            <person name="Salcher M."/>
            <person name="Ghai R."/>
            <person name="Kavagutti S V."/>
        </authorList>
    </citation>
    <scope>NUCLEOTIDE SEQUENCE</scope>
</reference>